<keyword evidence="2" id="KW-1185">Reference proteome</keyword>
<dbReference type="Proteomes" id="UP000299102">
    <property type="component" value="Unassembled WGS sequence"/>
</dbReference>
<accession>A0A4C1YAW1</accession>
<proteinExistence type="predicted"/>
<gene>
    <name evidence="1" type="ORF">EVAR_56929_1</name>
</gene>
<reference evidence="1 2" key="1">
    <citation type="journal article" date="2019" name="Commun. Biol.">
        <title>The bagworm genome reveals a unique fibroin gene that provides high tensile strength.</title>
        <authorList>
            <person name="Kono N."/>
            <person name="Nakamura H."/>
            <person name="Ohtoshi R."/>
            <person name="Tomita M."/>
            <person name="Numata K."/>
            <person name="Arakawa K."/>
        </authorList>
    </citation>
    <scope>NUCLEOTIDE SEQUENCE [LARGE SCALE GENOMIC DNA]</scope>
</reference>
<sequence>MLTRGVSGVGTGNCAILKAHHLPARPPPPPAAPPFAPRSCRDRYARARAPGRPTLPLITADSLPYRSSLTLHRNFVYFQIVVCDN</sequence>
<dbReference type="EMBL" id="BGZK01001173">
    <property type="protein sequence ID" value="GBP73451.1"/>
    <property type="molecule type" value="Genomic_DNA"/>
</dbReference>
<evidence type="ECO:0000313" key="2">
    <source>
        <dbReference type="Proteomes" id="UP000299102"/>
    </source>
</evidence>
<protein>
    <submittedName>
        <fullName evidence="1">Uncharacterized protein</fullName>
    </submittedName>
</protein>
<evidence type="ECO:0000313" key="1">
    <source>
        <dbReference type="EMBL" id="GBP73451.1"/>
    </source>
</evidence>
<organism evidence="1 2">
    <name type="scientific">Eumeta variegata</name>
    <name type="common">Bagworm moth</name>
    <name type="synonym">Eumeta japonica</name>
    <dbReference type="NCBI Taxonomy" id="151549"/>
    <lineage>
        <taxon>Eukaryota</taxon>
        <taxon>Metazoa</taxon>
        <taxon>Ecdysozoa</taxon>
        <taxon>Arthropoda</taxon>
        <taxon>Hexapoda</taxon>
        <taxon>Insecta</taxon>
        <taxon>Pterygota</taxon>
        <taxon>Neoptera</taxon>
        <taxon>Endopterygota</taxon>
        <taxon>Lepidoptera</taxon>
        <taxon>Glossata</taxon>
        <taxon>Ditrysia</taxon>
        <taxon>Tineoidea</taxon>
        <taxon>Psychidae</taxon>
        <taxon>Oiketicinae</taxon>
        <taxon>Eumeta</taxon>
    </lineage>
</organism>
<dbReference type="AlphaFoldDB" id="A0A4C1YAW1"/>
<comment type="caution">
    <text evidence="1">The sequence shown here is derived from an EMBL/GenBank/DDBJ whole genome shotgun (WGS) entry which is preliminary data.</text>
</comment>
<name>A0A4C1YAW1_EUMVA</name>